<accession>A0A8J2SKL8</accession>
<name>A0A8J2SKL8_9STRA</name>
<dbReference type="PANTHER" id="PTHR10903">
    <property type="entry name" value="GTPASE, IMAP FAMILY MEMBER-RELATED"/>
    <property type="match status" value="1"/>
</dbReference>
<dbReference type="EMBL" id="CAKKNE010000002">
    <property type="protein sequence ID" value="CAH0369554.1"/>
    <property type="molecule type" value="Genomic_DNA"/>
</dbReference>
<dbReference type="PROSITE" id="PS51720">
    <property type="entry name" value="G_AIG1"/>
    <property type="match status" value="1"/>
</dbReference>
<dbReference type="Proteomes" id="UP000789595">
    <property type="component" value="Unassembled WGS sequence"/>
</dbReference>
<protein>
    <recommendedName>
        <fullName evidence="3">AIG1-type G domain-containing protein</fullName>
    </recommendedName>
</protein>
<evidence type="ECO:0000256" key="2">
    <source>
        <dbReference type="ARBA" id="ARBA00023134"/>
    </source>
</evidence>
<sequence length="269" mass="29362">MAEFTDQFAENGGISGLMEALAMHGGLQQRVCVVVGVTGDGKSTTGNTLCGRDVFETSTGLCSATRGHAIGTYTAGGSLHGTLWRVIDTIGFEDSCLPQDEVARLFGAFADDCMDGVDAFLFVVKWGRFKPEHERALDAFASNAGEDALRHTLLVFTHCDVDNLDAILASDAAPKSLRERWLPRLAGAVGVDNEQRLVARARLQTALDGLVARLKNERYSHDSLRAAQKRRDAAREADREAFRAAVLDWRKKDGPLVVERFGRPVEKDK</sequence>
<proteinExistence type="predicted"/>
<dbReference type="Pfam" id="PF04548">
    <property type="entry name" value="AIG1"/>
    <property type="match status" value="1"/>
</dbReference>
<organism evidence="4 5">
    <name type="scientific">Pelagomonas calceolata</name>
    <dbReference type="NCBI Taxonomy" id="35677"/>
    <lineage>
        <taxon>Eukaryota</taxon>
        <taxon>Sar</taxon>
        <taxon>Stramenopiles</taxon>
        <taxon>Ochrophyta</taxon>
        <taxon>Pelagophyceae</taxon>
        <taxon>Pelagomonadales</taxon>
        <taxon>Pelagomonadaceae</taxon>
        <taxon>Pelagomonas</taxon>
    </lineage>
</organism>
<dbReference type="SUPFAM" id="SSF52540">
    <property type="entry name" value="P-loop containing nucleoside triphosphate hydrolases"/>
    <property type="match status" value="1"/>
</dbReference>
<evidence type="ECO:0000256" key="1">
    <source>
        <dbReference type="ARBA" id="ARBA00022741"/>
    </source>
</evidence>
<keyword evidence="5" id="KW-1185">Reference proteome</keyword>
<dbReference type="InterPro" id="IPR045058">
    <property type="entry name" value="GIMA/IAN/Toc"/>
</dbReference>
<gene>
    <name evidence="4" type="ORF">PECAL_2P26810</name>
</gene>
<dbReference type="PANTHER" id="PTHR10903:SF184">
    <property type="entry name" value="GTP-BINDING PROTEIN A"/>
    <property type="match status" value="1"/>
</dbReference>
<evidence type="ECO:0000313" key="4">
    <source>
        <dbReference type="EMBL" id="CAH0369554.1"/>
    </source>
</evidence>
<evidence type="ECO:0000259" key="3">
    <source>
        <dbReference type="PROSITE" id="PS51720"/>
    </source>
</evidence>
<comment type="caution">
    <text evidence="4">The sequence shown here is derived from an EMBL/GenBank/DDBJ whole genome shotgun (WGS) entry which is preliminary data.</text>
</comment>
<feature type="domain" description="AIG1-type G" evidence="3">
    <location>
        <begin position="27"/>
        <end position="228"/>
    </location>
</feature>
<dbReference type="InterPro" id="IPR006703">
    <property type="entry name" value="G_AIG1"/>
</dbReference>
<dbReference type="InterPro" id="IPR027417">
    <property type="entry name" value="P-loop_NTPase"/>
</dbReference>
<dbReference type="OrthoDB" id="425923at2759"/>
<dbReference type="Gene3D" id="3.40.50.300">
    <property type="entry name" value="P-loop containing nucleotide triphosphate hydrolases"/>
    <property type="match status" value="1"/>
</dbReference>
<reference evidence="4" key="1">
    <citation type="submission" date="2021-11" db="EMBL/GenBank/DDBJ databases">
        <authorList>
            <consortium name="Genoscope - CEA"/>
            <person name="William W."/>
        </authorList>
    </citation>
    <scope>NUCLEOTIDE SEQUENCE</scope>
</reference>
<keyword evidence="1" id="KW-0547">Nucleotide-binding</keyword>
<dbReference type="GO" id="GO:0005525">
    <property type="term" value="F:GTP binding"/>
    <property type="evidence" value="ECO:0007669"/>
    <property type="project" value="UniProtKB-KW"/>
</dbReference>
<keyword evidence="2" id="KW-0342">GTP-binding</keyword>
<evidence type="ECO:0000313" key="5">
    <source>
        <dbReference type="Proteomes" id="UP000789595"/>
    </source>
</evidence>
<dbReference type="AlphaFoldDB" id="A0A8J2SKL8"/>